<dbReference type="AlphaFoldDB" id="A0A3A9KH39"/>
<evidence type="ECO:0000313" key="1">
    <source>
        <dbReference type="EMBL" id="RKL68873.1"/>
    </source>
</evidence>
<proteinExistence type="predicted"/>
<protein>
    <recommendedName>
        <fullName evidence="3">Peptidyl-prolyl cis-trans isomerase</fullName>
    </recommendedName>
</protein>
<dbReference type="Proteomes" id="UP000281498">
    <property type="component" value="Unassembled WGS sequence"/>
</dbReference>
<sequence>MIVSIKGLVKHSIILDPGVWIFDDRKLNLDTYFSEERPADYDASLEQLGKAWSEQRKGARPPQTNGNKITIDKKDLTEKSLGISLAPFISNAAPTTEASIVEFSRGETREVFQCSLEEAKNAIVAFSNKGKPLRETGPLHFYYGDGSNQKDPITYIDGITIK</sequence>
<reference evidence="1 2" key="1">
    <citation type="submission" date="2017-10" db="EMBL/GenBank/DDBJ databases">
        <title>Bacillus sp. nov., a halophilic bacterium isolated from a Keqin Lake.</title>
        <authorList>
            <person name="Wang H."/>
        </authorList>
    </citation>
    <scope>NUCLEOTIDE SEQUENCE [LARGE SCALE GENOMIC DNA]</scope>
    <source>
        <strain evidence="1 2">KCTC 13187</strain>
    </source>
</reference>
<dbReference type="RefSeq" id="WP_110936487.1">
    <property type="nucleotide sequence ID" value="NZ_KZ614146.1"/>
</dbReference>
<evidence type="ECO:0008006" key="3">
    <source>
        <dbReference type="Google" id="ProtNLM"/>
    </source>
</evidence>
<dbReference type="EMBL" id="PDOE01000001">
    <property type="protein sequence ID" value="RKL68873.1"/>
    <property type="molecule type" value="Genomic_DNA"/>
</dbReference>
<keyword evidence="2" id="KW-1185">Reference proteome</keyword>
<organism evidence="1 2">
    <name type="scientific">Salipaludibacillus neizhouensis</name>
    <dbReference type="NCBI Taxonomy" id="885475"/>
    <lineage>
        <taxon>Bacteria</taxon>
        <taxon>Bacillati</taxon>
        <taxon>Bacillota</taxon>
        <taxon>Bacilli</taxon>
        <taxon>Bacillales</taxon>
        <taxon>Bacillaceae</taxon>
    </lineage>
</organism>
<evidence type="ECO:0000313" key="2">
    <source>
        <dbReference type="Proteomes" id="UP000281498"/>
    </source>
</evidence>
<comment type="caution">
    <text evidence="1">The sequence shown here is derived from an EMBL/GenBank/DDBJ whole genome shotgun (WGS) entry which is preliminary data.</text>
</comment>
<accession>A0A3A9KH39</accession>
<name>A0A3A9KH39_9BACI</name>
<dbReference type="OrthoDB" id="2404998at2"/>
<gene>
    <name evidence="1" type="ORF">CR203_02200</name>
</gene>